<evidence type="ECO:0000313" key="3">
    <source>
        <dbReference type="Proteomes" id="UP000235786"/>
    </source>
</evidence>
<name>A0A2J6RS18_HYAVF</name>
<keyword evidence="3" id="KW-1185">Reference proteome</keyword>
<feature type="region of interest" description="Disordered" evidence="1">
    <location>
        <begin position="39"/>
        <end position="64"/>
    </location>
</feature>
<dbReference type="EMBL" id="KZ613944">
    <property type="protein sequence ID" value="PMD41318.1"/>
    <property type="molecule type" value="Genomic_DNA"/>
</dbReference>
<organism evidence="2 3">
    <name type="scientific">Hyaloscypha variabilis (strain UAMH 11265 / GT02V1 / F)</name>
    <name type="common">Meliniomyces variabilis</name>
    <dbReference type="NCBI Taxonomy" id="1149755"/>
    <lineage>
        <taxon>Eukaryota</taxon>
        <taxon>Fungi</taxon>
        <taxon>Dikarya</taxon>
        <taxon>Ascomycota</taxon>
        <taxon>Pezizomycotina</taxon>
        <taxon>Leotiomycetes</taxon>
        <taxon>Helotiales</taxon>
        <taxon>Hyaloscyphaceae</taxon>
        <taxon>Hyaloscypha</taxon>
        <taxon>Hyaloscypha variabilis</taxon>
    </lineage>
</organism>
<evidence type="ECO:0000256" key="1">
    <source>
        <dbReference type="SAM" id="MobiDB-lite"/>
    </source>
</evidence>
<dbReference type="Proteomes" id="UP000235786">
    <property type="component" value="Unassembled WGS sequence"/>
</dbReference>
<sequence length="148" mass="16448">MNGGISPLTNSFQFAGARGIDHELSFRMQTHEATFMQGQPDETSAWDGTRLANPAAPRDGHGSEALYVPNPVLQSPAVITCNCPTWNRTIKRDPDRSRHEHSVHFRTPGLHLCPIFGCPKSYGKGYSCPDKMTEHLWKNRANLGFTKA</sequence>
<accession>A0A2J6RS18</accession>
<dbReference type="AlphaFoldDB" id="A0A2J6RS18"/>
<protein>
    <submittedName>
        <fullName evidence="2">Uncharacterized protein</fullName>
    </submittedName>
</protein>
<dbReference type="OrthoDB" id="7295497at2759"/>
<evidence type="ECO:0000313" key="2">
    <source>
        <dbReference type="EMBL" id="PMD41318.1"/>
    </source>
</evidence>
<proteinExistence type="predicted"/>
<gene>
    <name evidence="2" type="ORF">L207DRAFT_581759</name>
</gene>
<reference evidence="2 3" key="1">
    <citation type="submission" date="2016-04" db="EMBL/GenBank/DDBJ databases">
        <title>A degradative enzymes factory behind the ericoid mycorrhizal symbiosis.</title>
        <authorList>
            <consortium name="DOE Joint Genome Institute"/>
            <person name="Martino E."/>
            <person name="Morin E."/>
            <person name="Grelet G."/>
            <person name="Kuo A."/>
            <person name="Kohler A."/>
            <person name="Daghino S."/>
            <person name="Barry K."/>
            <person name="Choi C."/>
            <person name="Cichocki N."/>
            <person name="Clum A."/>
            <person name="Copeland A."/>
            <person name="Hainaut M."/>
            <person name="Haridas S."/>
            <person name="Labutti K."/>
            <person name="Lindquist E."/>
            <person name="Lipzen A."/>
            <person name="Khouja H.-R."/>
            <person name="Murat C."/>
            <person name="Ohm R."/>
            <person name="Olson A."/>
            <person name="Spatafora J."/>
            <person name="Veneault-Fourrey C."/>
            <person name="Henrissat B."/>
            <person name="Grigoriev I."/>
            <person name="Martin F."/>
            <person name="Perotto S."/>
        </authorList>
    </citation>
    <scope>NUCLEOTIDE SEQUENCE [LARGE SCALE GENOMIC DNA]</scope>
    <source>
        <strain evidence="2 3">F</strain>
    </source>
</reference>
<dbReference type="STRING" id="1149755.A0A2J6RS18"/>